<reference evidence="3" key="1">
    <citation type="submission" date="2020-12" db="EMBL/GenBank/DDBJ databases">
        <title>Metabolic potential, ecology and presence of endohyphal bacteria is reflected in genomic diversity of Mucoromycotina.</title>
        <authorList>
            <person name="Muszewska A."/>
            <person name="Okrasinska A."/>
            <person name="Steczkiewicz K."/>
            <person name="Drgas O."/>
            <person name="Orlowska M."/>
            <person name="Perlinska-Lenart U."/>
            <person name="Aleksandrzak-Piekarczyk T."/>
            <person name="Szatraj K."/>
            <person name="Zielenkiewicz U."/>
            <person name="Pilsyk S."/>
            <person name="Malc E."/>
            <person name="Mieczkowski P."/>
            <person name="Kruszewska J.S."/>
            <person name="Biernat P."/>
            <person name="Pawlowska J."/>
        </authorList>
    </citation>
    <scope>NUCLEOTIDE SEQUENCE</scope>
    <source>
        <strain evidence="3">WA0000067209</strain>
    </source>
</reference>
<evidence type="ECO:0000313" key="3">
    <source>
        <dbReference type="EMBL" id="KAG2184974.1"/>
    </source>
</evidence>
<feature type="region of interest" description="Disordered" evidence="1">
    <location>
        <begin position="254"/>
        <end position="375"/>
    </location>
</feature>
<feature type="transmembrane region" description="Helical" evidence="2">
    <location>
        <begin position="51"/>
        <end position="72"/>
    </location>
</feature>
<evidence type="ECO:0000256" key="1">
    <source>
        <dbReference type="SAM" id="MobiDB-lite"/>
    </source>
</evidence>
<feature type="transmembrane region" description="Helical" evidence="2">
    <location>
        <begin position="146"/>
        <end position="170"/>
    </location>
</feature>
<feature type="compositionally biased region" description="Gly residues" evidence="1">
    <location>
        <begin position="339"/>
        <end position="350"/>
    </location>
</feature>
<dbReference type="OrthoDB" id="2262177at2759"/>
<evidence type="ECO:0000256" key="2">
    <source>
        <dbReference type="SAM" id="Phobius"/>
    </source>
</evidence>
<keyword evidence="4" id="KW-1185">Reference proteome</keyword>
<gene>
    <name evidence="3" type="ORF">INT43_000887</name>
</gene>
<feature type="transmembrane region" description="Helical" evidence="2">
    <location>
        <begin position="114"/>
        <end position="134"/>
    </location>
</feature>
<feature type="compositionally biased region" description="Polar residues" evidence="1">
    <location>
        <begin position="254"/>
        <end position="267"/>
    </location>
</feature>
<keyword evidence="2" id="KW-0472">Membrane</keyword>
<comment type="caution">
    <text evidence="3">The sequence shown here is derived from an EMBL/GenBank/DDBJ whole genome shotgun (WGS) entry which is preliminary data.</text>
</comment>
<proteinExistence type="predicted"/>
<feature type="transmembrane region" description="Helical" evidence="2">
    <location>
        <begin position="84"/>
        <end position="102"/>
    </location>
</feature>
<protein>
    <submittedName>
        <fullName evidence="3">Uncharacterized protein</fullName>
    </submittedName>
</protein>
<keyword evidence="2" id="KW-1133">Transmembrane helix</keyword>
<evidence type="ECO:0000313" key="4">
    <source>
        <dbReference type="Proteomes" id="UP000654370"/>
    </source>
</evidence>
<keyword evidence="2" id="KW-0812">Transmembrane</keyword>
<dbReference type="Proteomes" id="UP000654370">
    <property type="component" value="Unassembled WGS sequence"/>
</dbReference>
<sequence length="375" mass="41382">MGWQFVFLVVLRVLVFVVTCLALACHIANIVLLVNYTKVISIAPWSKNIPYILYLVALGVSFFSSLALLYLTAARKKTIIGDKVLGIINTVIVAAILIYNTIKSGPEPWLDNTLTFAAATHPGWIPYCSAFNGGVKMGSNLFMRCWLINGLWLGMIICCAFWVALGIFAWTQHTHDVYDDNDDYHYKSDVPLVPVPSSQQSYSHAYSNEDPYDRSMTTSPAAKAAATYGGYNDSTPYDGYNNSAKPAYADYNSSAKPTYSEYNTPSSGRAYGGYDTRPSERSEGYYDNYIPYRSQDNNTPGGQTTNSSKFENEDTSVYGTPRSNPASPGLYSNHNNMRYGGGSPGYGNAYGGTQSNAYDYQRNNSYAKSNAYEGR</sequence>
<dbReference type="AlphaFoldDB" id="A0A8H7UN71"/>
<feature type="transmembrane region" description="Helical" evidence="2">
    <location>
        <begin position="7"/>
        <end position="31"/>
    </location>
</feature>
<organism evidence="3 4">
    <name type="scientific">Mortierella isabellina</name>
    <name type="common">Filamentous fungus</name>
    <name type="synonym">Umbelopsis isabellina</name>
    <dbReference type="NCBI Taxonomy" id="91625"/>
    <lineage>
        <taxon>Eukaryota</taxon>
        <taxon>Fungi</taxon>
        <taxon>Fungi incertae sedis</taxon>
        <taxon>Mucoromycota</taxon>
        <taxon>Mucoromycotina</taxon>
        <taxon>Umbelopsidomycetes</taxon>
        <taxon>Umbelopsidales</taxon>
        <taxon>Umbelopsidaceae</taxon>
        <taxon>Umbelopsis</taxon>
    </lineage>
</organism>
<dbReference type="EMBL" id="JAEPQZ010000002">
    <property type="protein sequence ID" value="KAG2184974.1"/>
    <property type="molecule type" value="Genomic_DNA"/>
</dbReference>
<feature type="compositionally biased region" description="Polar residues" evidence="1">
    <location>
        <begin position="353"/>
        <end position="368"/>
    </location>
</feature>
<feature type="compositionally biased region" description="Polar residues" evidence="1">
    <location>
        <begin position="294"/>
        <end position="336"/>
    </location>
</feature>
<name>A0A8H7UN71_MORIS</name>
<accession>A0A8H7UN71</accession>